<protein>
    <submittedName>
        <fullName evidence="1">RNA-directed DNA polymerase</fullName>
    </submittedName>
</protein>
<keyword evidence="2" id="KW-1185">Reference proteome</keyword>
<accession>A0ABQ5G7F6</accession>
<dbReference type="GO" id="GO:0003964">
    <property type="term" value="F:RNA-directed DNA polymerase activity"/>
    <property type="evidence" value="ECO:0007669"/>
    <property type="project" value="UniProtKB-KW"/>
</dbReference>
<name>A0ABQ5G7F6_9ASTR</name>
<dbReference type="Proteomes" id="UP001151760">
    <property type="component" value="Unassembled WGS sequence"/>
</dbReference>
<sequence>MKKILSNGVLKSNSSETFDTFEQCLCGKMTKTPFPIVGDMVDDILGLIHADVCGSFRSMIRSGKLYFVTFTFDYSRCGYVYLLKHKREIFKNFKACKREVENQLGKTIKALQSDRNEEYMIWEFCSISSRDVAVVVVVDVDCDVAGVVVVDCGRDGGDEMRWWWGWLWWCVAAVVVEMKVVRVASVGDGGEGGVDWWRWSWW</sequence>
<dbReference type="InterPro" id="IPR012337">
    <property type="entry name" value="RNaseH-like_sf"/>
</dbReference>
<keyword evidence="1" id="KW-0808">Transferase</keyword>
<proteinExistence type="predicted"/>
<keyword evidence="1" id="KW-0695">RNA-directed DNA polymerase</keyword>
<evidence type="ECO:0000313" key="2">
    <source>
        <dbReference type="Proteomes" id="UP001151760"/>
    </source>
</evidence>
<organism evidence="1 2">
    <name type="scientific">Tanacetum coccineum</name>
    <dbReference type="NCBI Taxonomy" id="301880"/>
    <lineage>
        <taxon>Eukaryota</taxon>
        <taxon>Viridiplantae</taxon>
        <taxon>Streptophyta</taxon>
        <taxon>Embryophyta</taxon>
        <taxon>Tracheophyta</taxon>
        <taxon>Spermatophyta</taxon>
        <taxon>Magnoliopsida</taxon>
        <taxon>eudicotyledons</taxon>
        <taxon>Gunneridae</taxon>
        <taxon>Pentapetalae</taxon>
        <taxon>asterids</taxon>
        <taxon>campanulids</taxon>
        <taxon>Asterales</taxon>
        <taxon>Asteraceae</taxon>
        <taxon>Asteroideae</taxon>
        <taxon>Anthemideae</taxon>
        <taxon>Anthemidinae</taxon>
        <taxon>Tanacetum</taxon>
    </lineage>
</organism>
<dbReference type="PANTHER" id="PTHR42648">
    <property type="entry name" value="TRANSPOSASE, PUTATIVE-RELATED"/>
    <property type="match status" value="1"/>
</dbReference>
<dbReference type="EMBL" id="BQNB010018179">
    <property type="protein sequence ID" value="GJT71582.1"/>
    <property type="molecule type" value="Genomic_DNA"/>
</dbReference>
<evidence type="ECO:0000313" key="1">
    <source>
        <dbReference type="EMBL" id="GJT71582.1"/>
    </source>
</evidence>
<reference evidence="1" key="1">
    <citation type="journal article" date="2022" name="Int. J. Mol. Sci.">
        <title>Draft Genome of Tanacetum Coccineum: Genomic Comparison of Closely Related Tanacetum-Family Plants.</title>
        <authorList>
            <person name="Yamashiro T."/>
            <person name="Shiraishi A."/>
            <person name="Nakayama K."/>
            <person name="Satake H."/>
        </authorList>
    </citation>
    <scope>NUCLEOTIDE SEQUENCE</scope>
</reference>
<reference evidence="1" key="2">
    <citation type="submission" date="2022-01" db="EMBL/GenBank/DDBJ databases">
        <authorList>
            <person name="Yamashiro T."/>
            <person name="Shiraishi A."/>
            <person name="Satake H."/>
            <person name="Nakayama K."/>
        </authorList>
    </citation>
    <scope>NUCLEOTIDE SEQUENCE</scope>
</reference>
<keyword evidence="1" id="KW-0548">Nucleotidyltransferase</keyword>
<dbReference type="InterPro" id="IPR036397">
    <property type="entry name" value="RNaseH_sf"/>
</dbReference>
<comment type="caution">
    <text evidence="1">The sequence shown here is derived from an EMBL/GenBank/DDBJ whole genome shotgun (WGS) entry which is preliminary data.</text>
</comment>
<dbReference type="Gene3D" id="3.30.420.10">
    <property type="entry name" value="Ribonuclease H-like superfamily/Ribonuclease H"/>
    <property type="match status" value="1"/>
</dbReference>
<dbReference type="PANTHER" id="PTHR42648:SF27">
    <property type="entry name" value="RNA-DIRECTED DNA POLYMERASE"/>
    <property type="match status" value="1"/>
</dbReference>
<gene>
    <name evidence="1" type="ORF">Tco_1030868</name>
</gene>
<dbReference type="SUPFAM" id="SSF53098">
    <property type="entry name" value="Ribonuclease H-like"/>
    <property type="match status" value="1"/>
</dbReference>
<dbReference type="InterPro" id="IPR039537">
    <property type="entry name" value="Retrotran_Ty1/copia-like"/>
</dbReference>